<evidence type="ECO:0000256" key="5">
    <source>
        <dbReference type="ARBA" id="ARBA00023004"/>
    </source>
</evidence>
<feature type="binding site" evidence="8">
    <location>
        <begin position="14"/>
        <end position="16"/>
    </location>
    <ligand>
        <name>substrate</name>
    </ligand>
</feature>
<dbReference type="InterPro" id="IPR017742">
    <property type="entry name" value="Deazaguanine_synth"/>
</dbReference>
<dbReference type="AlphaFoldDB" id="A0A078MHT0"/>
<keyword evidence="5 8" id="KW-0408">Iron</keyword>
<dbReference type="InterPro" id="IPR058240">
    <property type="entry name" value="rSAM_sf"/>
</dbReference>
<protein>
    <recommendedName>
        <fullName evidence="8">7-carboxy-7-deazaguanine synthase</fullName>
        <shortName evidence="8">CDG synthase</shortName>
        <ecNumber evidence="8">4.3.99.3</ecNumber>
    </recommendedName>
    <alternativeName>
        <fullName evidence="8">Queuosine biosynthesis protein QueE</fullName>
    </alternativeName>
</protein>
<evidence type="ECO:0000256" key="8">
    <source>
        <dbReference type="HAMAP-Rule" id="MF_00917"/>
    </source>
</evidence>
<evidence type="ECO:0000256" key="2">
    <source>
        <dbReference type="ARBA" id="ARBA00022691"/>
    </source>
</evidence>
<gene>
    <name evidence="10" type="primary">queE_1</name>
    <name evidence="8" type="synonym">queE</name>
    <name evidence="10" type="ORF">BN1050_01878</name>
</gene>
<dbReference type="GO" id="GO:0008616">
    <property type="term" value="P:tRNA queuosine(34) biosynthetic process"/>
    <property type="evidence" value="ECO:0007669"/>
    <property type="project" value="UniProtKB-UniRule"/>
</dbReference>
<dbReference type="UniPathway" id="UPA00391"/>
<evidence type="ECO:0000256" key="7">
    <source>
        <dbReference type="ARBA" id="ARBA00023239"/>
    </source>
</evidence>
<dbReference type="Pfam" id="PF04055">
    <property type="entry name" value="Radical_SAM"/>
    <property type="match status" value="1"/>
</dbReference>
<comment type="function">
    <text evidence="8">Catalyzes the complex heterocyclic radical-mediated conversion of 6-carboxy-5,6,7,8-tetrahydropterin (CPH4) to 7-carboxy-7-deazaguanine (CDG), a step common to the biosynthetic pathways of all 7-deazapurine-containing compounds.</text>
</comment>
<accession>A0A078MHT0</accession>
<feature type="domain" description="Radical SAM core" evidence="9">
    <location>
        <begin position="20"/>
        <end position="216"/>
    </location>
</feature>
<feature type="binding site" evidence="8">
    <location>
        <position position="33"/>
    </location>
    <ligand>
        <name>[4Fe-4S] cluster</name>
        <dbReference type="ChEBI" id="CHEBI:49883"/>
        <note>4Fe-4S-S-AdoMet</note>
    </ligand>
</feature>
<dbReference type="InterPro" id="IPR013785">
    <property type="entry name" value="Aldolase_TIM"/>
</dbReference>
<comment type="catalytic activity">
    <reaction evidence="8">
        <text>6-carboxy-5,6,7,8-tetrahydropterin + H(+) = 7-carboxy-7-carbaguanine + NH4(+)</text>
        <dbReference type="Rhea" id="RHEA:27974"/>
        <dbReference type="ChEBI" id="CHEBI:15378"/>
        <dbReference type="ChEBI" id="CHEBI:28938"/>
        <dbReference type="ChEBI" id="CHEBI:61032"/>
        <dbReference type="ChEBI" id="CHEBI:61036"/>
        <dbReference type="EC" id="4.3.99.3"/>
    </reaction>
</comment>
<feature type="binding site" evidence="8">
    <location>
        <position position="29"/>
    </location>
    <ligand>
        <name>substrate</name>
    </ligand>
</feature>
<evidence type="ECO:0000256" key="4">
    <source>
        <dbReference type="ARBA" id="ARBA00022842"/>
    </source>
</evidence>
<dbReference type="SFLD" id="SFLDF00300">
    <property type="entry name" value="7-carboxy-7-deazaguanine_synth"/>
    <property type="match status" value="1"/>
</dbReference>
<keyword evidence="4 8" id="KW-0460">Magnesium</keyword>
<dbReference type="SUPFAM" id="SSF102114">
    <property type="entry name" value="Radical SAM enzymes"/>
    <property type="match status" value="1"/>
</dbReference>
<dbReference type="GO" id="GO:1904047">
    <property type="term" value="F:S-adenosyl-L-methionine binding"/>
    <property type="evidence" value="ECO:0007669"/>
    <property type="project" value="UniProtKB-UniRule"/>
</dbReference>
<dbReference type="GO" id="GO:0051539">
    <property type="term" value="F:4 iron, 4 sulfur cluster binding"/>
    <property type="evidence" value="ECO:0007669"/>
    <property type="project" value="UniProtKB-UniRule"/>
</dbReference>
<feature type="binding site" evidence="8">
    <location>
        <position position="37"/>
    </location>
    <ligand>
        <name>[4Fe-4S] cluster</name>
        <dbReference type="ChEBI" id="CHEBI:49883"/>
        <note>4Fe-4S-S-AdoMet</note>
    </ligand>
</feature>
<dbReference type="GO" id="GO:0000287">
    <property type="term" value="F:magnesium ion binding"/>
    <property type="evidence" value="ECO:0007669"/>
    <property type="project" value="UniProtKB-UniRule"/>
</dbReference>
<dbReference type="PANTHER" id="PTHR42836">
    <property type="entry name" value="7-CARBOXY-7-DEAZAGUANINE SYNTHASE"/>
    <property type="match status" value="1"/>
</dbReference>
<dbReference type="PIRSF" id="PIRSF000370">
    <property type="entry name" value="QueE"/>
    <property type="match status" value="1"/>
</dbReference>
<dbReference type="EMBL" id="LN483075">
    <property type="protein sequence ID" value="CEA04206.1"/>
    <property type="molecule type" value="Genomic_DNA"/>
</dbReference>
<evidence type="ECO:0000259" key="9">
    <source>
        <dbReference type="PROSITE" id="PS51918"/>
    </source>
</evidence>
<sequence length="236" mass="26428">MRKVPVLEIFGPTIQGEGMTIGRKTLFVRTAGCDYSCSWCDSAFTWDGSQRPTMMTAPEIMERLMALGLARTMHVTLSGGNPLLHASLGELVEALKAMGVTLTVETQASIWQDWLLRIDDVTLSPKPPSSGMTTDLAVLDCWVERLQTHSFSMKIVVFDDADYAFVKLLYVRYPNVTFYVQPGNADTTAQDEQATAMALLKRYEWLIDKVNTCDVLKKIYVLPQLHTLVWGNRQGV</sequence>
<dbReference type="Gene3D" id="3.20.20.70">
    <property type="entry name" value="Aldolase class I"/>
    <property type="match status" value="1"/>
</dbReference>
<feature type="binding site" evidence="8">
    <location>
        <begin position="124"/>
        <end position="126"/>
    </location>
    <ligand>
        <name>S-adenosyl-L-methionine</name>
        <dbReference type="ChEBI" id="CHEBI:59789"/>
    </ligand>
</feature>
<feature type="binding site" evidence="8">
    <location>
        <position position="80"/>
    </location>
    <ligand>
        <name>S-adenosyl-L-methionine</name>
        <dbReference type="ChEBI" id="CHEBI:59789"/>
    </ligand>
</feature>
<dbReference type="EC" id="4.3.99.3" evidence="8"/>
<reference evidence="10" key="1">
    <citation type="submission" date="2014-07" db="EMBL/GenBank/DDBJ databases">
        <authorList>
            <person name="Urmite Genomes Urmite Genomes"/>
        </authorList>
    </citation>
    <scope>NUCLEOTIDE SEQUENCE</scope>
    <source>
        <strain evidence="10">13S34_air</strain>
    </source>
</reference>
<comment type="subunit">
    <text evidence="8">Homodimer.</text>
</comment>
<evidence type="ECO:0000256" key="1">
    <source>
        <dbReference type="ARBA" id="ARBA00022485"/>
    </source>
</evidence>
<dbReference type="InterPro" id="IPR007197">
    <property type="entry name" value="rSAM"/>
</dbReference>
<comment type="cofactor">
    <cofactor evidence="8">
        <name>[4Fe-4S] cluster</name>
        <dbReference type="ChEBI" id="CHEBI:49883"/>
    </cofactor>
    <text evidence="8">Binds 1 [4Fe-4S] cluster. The cluster is coordinated with 3 cysteines and an exchangeable S-adenosyl-L-methionine.</text>
</comment>
<dbReference type="HOGENOM" id="CLU_066739_2_3_9"/>
<evidence type="ECO:0000256" key="6">
    <source>
        <dbReference type="ARBA" id="ARBA00023014"/>
    </source>
</evidence>
<feature type="binding site" evidence="8">
    <location>
        <position position="40"/>
    </location>
    <ligand>
        <name>[4Fe-4S] cluster</name>
        <dbReference type="ChEBI" id="CHEBI:49883"/>
        <note>4Fe-4S-S-AdoMet</note>
    </ligand>
</feature>
<keyword evidence="6 8" id="KW-0411">Iron-sulfur</keyword>
<evidence type="ECO:0000256" key="3">
    <source>
        <dbReference type="ARBA" id="ARBA00022723"/>
    </source>
</evidence>
<keyword evidence="3 8" id="KW-0479">Metal-binding</keyword>
<dbReference type="GO" id="GO:0016840">
    <property type="term" value="F:carbon-nitrogen lyase activity"/>
    <property type="evidence" value="ECO:0007669"/>
    <property type="project" value="UniProtKB-UniRule"/>
</dbReference>
<dbReference type="PATRIC" id="fig|1461583.4.peg.1800"/>
<comment type="similarity">
    <text evidence="8">Belongs to the radical SAM superfamily. 7-carboxy-7-deazaguanine synthase family.</text>
</comment>
<name>A0A078MHT0_9BACL</name>
<feature type="binding site" evidence="8">
    <location>
        <begin position="39"/>
        <end position="41"/>
    </location>
    <ligand>
        <name>S-adenosyl-L-methionine</name>
        <dbReference type="ChEBI" id="CHEBI:59789"/>
    </ligand>
</feature>
<keyword evidence="7 8" id="KW-0456">Lyase</keyword>
<comment type="cofactor">
    <cofactor evidence="8">
        <name>S-adenosyl-L-methionine</name>
        <dbReference type="ChEBI" id="CHEBI:59789"/>
    </cofactor>
    <text evidence="8">Binds 1 S-adenosyl-L-methionine per subunit.</text>
</comment>
<proteinExistence type="inferred from homology"/>
<feature type="binding site" evidence="8">
    <location>
        <position position="42"/>
    </location>
    <ligand>
        <name>Mg(2+)</name>
        <dbReference type="ChEBI" id="CHEBI:18420"/>
    </ligand>
</feature>
<comment type="caution">
    <text evidence="8">Lacks conserved residue(s) required for the propagation of feature annotation.</text>
</comment>
<dbReference type="InterPro" id="IPR024924">
    <property type="entry name" value="7-CO-7-deazaguanine_synth-like"/>
</dbReference>
<dbReference type="SFLD" id="SFLDS00029">
    <property type="entry name" value="Radical_SAM"/>
    <property type="match status" value="1"/>
</dbReference>
<dbReference type="HAMAP" id="MF_00917">
    <property type="entry name" value="QueE"/>
    <property type="match status" value="1"/>
</dbReference>
<comment type="pathway">
    <text evidence="8">Purine metabolism; 7-cyano-7-deazaguanine biosynthesis.</text>
</comment>
<keyword evidence="8" id="KW-0671">Queuosine biosynthesis</keyword>
<comment type="cofactor">
    <cofactor evidence="8">
        <name>Mg(2+)</name>
        <dbReference type="ChEBI" id="CHEBI:18420"/>
    </cofactor>
</comment>
<dbReference type="PANTHER" id="PTHR42836:SF1">
    <property type="entry name" value="7-CARBOXY-7-DEAZAGUANINE SYNTHASE"/>
    <property type="match status" value="1"/>
</dbReference>
<keyword evidence="2 8" id="KW-0949">S-adenosyl-L-methionine</keyword>
<dbReference type="PROSITE" id="PS51918">
    <property type="entry name" value="RADICAL_SAM"/>
    <property type="match status" value="1"/>
</dbReference>
<dbReference type="NCBIfam" id="TIGR03365">
    <property type="entry name" value="Bsubt_queE"/>
    <property type="match status" value="1"/>
</dbReference>
<organism evidence="10">
    <name type="scientific">Metalysinibacillus saudimassiliensis</name>
    <dbReference type="NCBI Taxonomy" id="1461583"/>
    <lineage>
        <taxon>Bacteria</taxon>
        <taxon>Bacillati</taxon>
        <taxon>Bacillota</taxon>
        <taxon>Bacilli</taxon>
        <taxon>Bacillales</taxon>
        <taxon>Caryophanaceae</taxon>
        <taxon>Metalysinibacillus</taxon>
    </lineage>
</organism>
<evidence type="ECO:0000313" key="10">
    <source>
        <dbReference type="EMBL" id="CEA04206.1"/>
    </source>
</evidence>
<keyword evidence="1 8" id="KW-0004">4Fe-4S</keyword>
<feature type="binding site" evidence="8">
    <location>
        <position position="78"/>
    </location>
    <ligand>
        <name>substrate</name>
    </ligand>
</feature>